<evidence type="ECO:0000256" key="3">
    <source>
        <dbReference type="SAM" id="SignalP"/>
    </source>
</evidence>
<dbReference type="AlphaFoldDB" id="A0A3M2JGE2"/>
<sequence length="640" mass="66203">MHPSAHPARRPWVTTAVALVVAAAGLLATAGPAAAEPPLNLPGPVTDLVDALTPAEEAEVAAALDDLADSSPFELFVVYVDDFDGWDNRDWADATASASGLGRDDVLLAVAVDARRYQVRVQGDNALTDGQLATVEQERIEPALRDGDWAGAAVAAAAGYADPPASGSWADFAVVAAVLVGTGLTFASPVWIPLTIWLVRRRRRAKQAAADLAALEDRSALALVAADEAVARGVQEHAFAEAQFGPVTVAPFTEALARSREVLAEGFRLRQVLDDDEHEPAARRREVAEAVLRACERVEALISAQEAAAGRHREAHARAPQDLADARTAAHALSLRVEAADRSWVVVRQQYAPSATADVPGAVAQARAAAALAVEHVSAGLAALEDQRGRAVVLAREAHAALARGASVLDGLDRRAADLAAAPGAVVLAITALDEDLADVARLAAEGEDVRTAASAARAALERARTDDVRRDPLAVLEALRAAERDLDRALEPARAPEVALRLAVERLPGALGDVDRLVARARARIEAGGSAVGVAARTRLSEAERLAGEGAALASVDPLGAMAVLRQAADRAEQADFQATRNQDTAGLRAAGFDTVNGADRRAVRWTWTSGSSGGSRGGGSGGGGSSSSGGSRGGGGRF</sequence>
<dbReference type="Gene3D" id="3.10.310.50">
    <property type="match status" value="1"/>
</dbReference>
<feature type="domain" description="TPM" evidence="4">
    <location>
        <begin position="45"/>
        <end position="160"/>
    </location>
</feature>
<protein>
    <submittedName>
        <fullName evidence="5">TPM domain-containing protein</fullName>
    </submittedName>
</protein>
<evidence type="ECO:0000259" key="4">
    <source>
        <dbReference type="Pfam" id="PF04536"/>
    </source>
</evidence>
<evidence type="ECO:0000313" key="5">
    <source>
        <dbReference type="EMBL" id="RMI12882.1"/>
    </source>
</evidence>
<feature type="region of interest" description="Disordered" evidence="1">
    <location>
        <begin position="605"/>
        <end position="640"/>
    </location>
</feature>
<evidence type="ECO:0000313" key="6">
    <source>
        <dbReference type="Proteomes" id="UP000269289"/>
    </source>
</evidence>
<keyword evidence="3" id="KW-0732">Signal</keyword>
<keyword evidence="2" id="KW-1133">Transmembrane helix</keyword>
<keyword evidence="6" id="KW-1185">Reference proteome</keyword>
<feature type="transmembrane region" description="Helical" evidence="2">
    <location>
        <begin position="172"/>
        <end position="199"/>
    </location>
</feature>
<organism evidence="5 6">
    <name type="scientific">Cellulomonas triticagri</name>
    <dbReference type="NCBI Taxonomy" id="2483352"/>
    <lineage>
        <taxon>Bacteria</taxon>
        <taxon>Bacillati</taxon>
        <taxon>Actinomycetota</taxon>
        <taxon>Actinomycetes</taxon>
        <taxon>Micrococcales</taxon>
        <taxon>Cellulomonadaceae</taxon>
        <taxon>Cellulomonas</taxon>
    </lineage>
</organism>
<reference evidence="5 6" key="1">
    <citation type="submission" date="2018-10" db="EMBL/GenBank/DDBJ databases">
        <title>Isolation, diversity and antifungal activity of actinobacteria from wheat.</title>
        <authorList>
            <person name="Han C."/>
        </authorList>
    </citation>
    <scope>NUCLEOTIDE SEQUENCE [LARGE SCALE GENOMIC DNA]</scope>
    <source>
        <strain evidence="5 6">NEAU-YY56</strain>
    </source>
</reference>
<dbReference type="InterPro" id="IPR007621">
    <property type="entry name" value="TPM_dom"/>
</dbReference>
<dbReference type="RefSeq" id="WP_122148700.1">
    <property type="nucleotide sequence ID" value="NZ_RFFI01000027.1"/>
</dbReference>
<dbReference type="Pfam" id="PF04536">
    <property type="entry name" value="TPM_phosphatase"/>
    <property type="match status" value="1"/>
</dbReference>
<proteinExistence type="predicted"/>
<dbReference type="Proteomes" id="UP000269289">
    <property type="component" value="Unassembled WGS sequence"/>
</dbReference>
<feature type="signal peptide" evidence="3">
    <location>
        <begin position="1"/>
        <end position="35"/>
    </location>
</feature>
<dbReference type="OrthoDB" id="5105562at2"/>
<evidence type="ECO:0000256" key="1">
    <source>
        <dbReference type="SAM" id="MobiDB-lite"/>
    </source>
</evidence>
<dbReference type="PANTHER" id="PTHR30373:SF2">
    <property type="entry name" value="UPF0603 PROTEIN YGCG"/>
    <property type="match status" value="1"/>
</dbReference>
<dbReference type="PANTHER" id="PTHR30373">
    <property type="entry name" value="UPF0603 PROTEIN YGCG"/>
    <property type="match status" value="1"/>
</dbReference>
<feature type="compositionally biased region" description="Gly residues" evidence="1">
    <location>
        <begin position="613"/>
        <end position="640"/>
    </location>
</feature>
<evidence type="ECO:0000256" key="2">
    <source>
        <dbReference type="SAM" id="Phobius"/>
    </source>
</evidence>
<accession>A0A3M2JGE2</accession>
<name>A0A3M2JGE2_9CELL</name>
<keyword evidence="2" id="KW-0812">Transmembrane</keyword>
<comment type="caution">
    <text evidence="5">The sequence shown here is derived from an EMBL/GenBank/DDBJ whole genome shotgun (WGS) entry which is preliminary data.</text>
</comment>
<gene>
    <name evidence="5" type="ORF">EBM89_06825</name>
</gene>
<keyword evidence="2" id="KW-0472">Membrane</keyword>
<dbReference type="EMBL" id="RFFI01000027">
    <property type="protein sequence ID" value="RMI12882.1"/>
    <property type="molecule type" value="Genomic_DNA"/>
</dbReference>
<feature type="chain" id="PRO_5017930758" evidence="3">
    <location>
        <begin position="36"/>
        <end position="640"/>
    </location>
</feature>